<dbReference type="AlphaFoldDB" id="A0A438J0U2"/>
<evidence type="ECO:0000256" key="5">
    <source>
        <dbReference type="ARBA" id="ARBA00022801"/>
    </source>
</evidence>
<accession>A0A438J0U2</accession>
<dbReference type="Pfam" id="PF00295">
    <property type="entry name" value="Glyco_hydro_28"/>
    <property type="match status" value="1"/>
</dbReference>
<dbReference type="SMART" id="SM00710">
    <property type="entry name" value="PbH1"/>
    <property type="match status" value="5"/>
</dbReference>
<dbReference type="InterPro" id="IPR006626">
    <property type="entry name" value="PbH1"/>
</dbReference>
<protein>
    <submittedName>
        <fullName evidence="11">Exopolygalacturonase</fullName>
    </submittedName>
</protein>
<comment type="caution">
    <text evidence="11">The sequence shown here is derived from an EMBL/GenBank/DDBJ whole genome shotgun (WGS) entry which is preliminary data.</text>
</comment>
<evidence type="ECO:0000256" key="6">
    <source>
        <dbReference type="ARBA" id="ARBA00023295"/>
    </source>
</evidence>
<dbReference type="FunFam" id="2.160.20.10:FF:000004">
    <property type="entry name" value="Pectin lyase-like superfamily protein"/>
    <property type="match status" value="1"/>
</dbReference>
<dbReference type="GO" id="GO:0004650">
    <property type="term" value="F:polygalacturonase activity"/>
    <property type="evidence" value="ECO:0007669"/>
    <property type="project" value="InterPro"/>
</dbReference>
<dbReference type="Gene3D" id="2.160.20.10">
    <property type="entry name" value="Single-stranded right-handed beta-helix, Pectin lyase-like"/>
    <property type="match status" value="1"/>
</dbReference>
<evidence type="ECO:0000256" key="4">
    <source>
        <dbReference type="ARBA" id="ARBA00022525"/>
    </source>
</evidence>
<comment type="subcellular location">
    <subcellularLocation>
        <location evidence="1">Secreted</location>
        <location evidence="1">Cell wall</location>
    </subcellularLocation>
</comment>
<evidence type="ECO:0000256" key="7">
    <source>
        <dbReference type="ARBA" id="ARBA00023316"/>
    </source>
</evidence>
<evidence type="ECO:0000313" key="12">
    <source>
        <dbReference type="Proteomes" id="UP000288805"/>
    </source>
</evidence>
<keyword evidence="3" id="KW-0134">Cell wall</keyword>
<evidence type="ECO:0000256" key="3">
    <source>
        <dbReference type="ARBA" id="ARBA00022512"/>
    </source>
</evidence>
<dbReference type="InterPro" id="IPR012334">
    <property type="entry name" value="Pectin_lyas_fold"/>
</dbReference>
<sequence>MGLQVTFTRIFLLIILFVWVRDAQGQLKVFNVMNYGAIANGHYDNSEALGRAWNEACHWKGTGVVLIPRGTYMVHPVKFQGPCSGRTMFLNTGEVLAPTDPALIHADNWIAFQEIDGLRVSGGGSFNGQGEKVWHNNVCHKNYNCKPLSSSLSFKFVTNGRIDHITSINSKMFHFNIYDNQKISINHVKILAPAESPNTDGIHIGRSNNIRVTNSEIRTGDDCISLKQGSRDIHIQNVQCGPGHGISVGSLGKDEGEEEVRGITVRNCTFQGSDNGLRIKTWAASTRNFASDFTFEDIVVENVRNPINIDQEYCPHPPCNEGESQVEIKNVKFRNIRGTSSTKVAVSLICSSRIPCSDIELHNIDLVYHDQGGPATSSCRHVNGVSSGVQRPPSCI</sequence>
<comment type="similarity">
    <text evidence="2 9">Belongs to the glycosyl hydrolase 28 family.</text>
</comment>
<organism evidence="11 12">
    <name type="scientific">Vitis vinifera</name>
    <name type="common">Grape</name>
    <dbReference type="NCBI Taxonomy" id="29760"/>
    <lineage>
        <taxon>Eukaryota</taxon>
        <taxon>Viridiplantae</taxon>
        <taxon>Streptophyta</taxon>
        <taxon>Embryophyta</taxon>
        <taxon>Tracheophyta</taxon>
        <taxon>Spermatophyta</taxon>
        <taxon>Magnoliopsida</taxon>
        <taxon>eudicotyledons</taxon>
        <taxon>Gunneridae</taxon>
        <taxon>Pentapetalae</taxon>
        <taxon>rosids</taxon>
        <taxon>Vitales</taxon>
        <taxon>Vitaceae</taxon>
        <taxon>Viteae</taxon>
        <taxon>Vitis</taxon>
    </lineage>
</organism>
<dbReference type="GO" id="GO:0071555">
    <property type="term" value="P:cell wall organization"/>
    <property type="evidence" value="ECO:0007669"/>
    <property type="project" value="UniProtKB-KW"/>
</dbReference>
<evidence type="ECO:0000256" key="9">
    <source>
        <dbReference type="RuleBase" id="RU361169"/>
    </source>
</evidence>
<keyword evidence="4" id="KW-0964">Secreted</keyword>
<evidence type="ECO:0000256" key="10">
    <source>
        <dbReference type="SAM" id="SignalP"/>
    </source>
</evidence>
<dbReference type="EMBL" id="QGNW01000069">
    <property type="protein sequence ID" value="RVX02570.1"/>
    <property type="molecule type" value="Genomic_DNA"/>
</dbReference>
<dbReference type="PANTHER" id="PTHR31375">
    <property type="match status" value="1"/>
</dbReference>
<dbReference type="InterPro" id="IPR000743">
    <property type="entry name" value="Glyco_hydro_28"/>
</dbReference>
<evidence type="ECO:0000313" key="11">
    <source>
        <dbReference type="EMBL" id="RVX02570.1"/>
    </source>
</evidence>
<keyword evidence="6 9" id="KW-0326">Glycosidase</keyword>
<dbReference type="PROSITE" id="PS00502">
    <property type="entry name" value="POLYGALACTURONASE"/>
    <property type="match status" value="1"/>
</dbReference>
<dbReference type="Proteomes" id="UP000288805">
    <property type="component" value="Unassembled WGS sequence"/>
</dbReference>
<evidence type="ECO:0000256" key="1">
    <source>
        <dbReference type="ARBA" id="ARBA00004191"/>
    </source>
</evidence>
<evidence type="ECO:0000256" key="2">
    <source>
        <dbReference type="ARBA" id="ARBA00008834"/>
    </source>
</evidence>
<keyword evidence="7" id="KW-0961">Cell wall biogenesis/degradation</keyword>
<keyword evidence="5 9" id="KW-0378">Hydrolase</keyword>
<gene>
    <name evidence="11" type="primary">plaa2_5</name>
    <name evidence="11" type="ORF">CK203_016516</name>
</gene>
<feature type="signal peptide" evidence="10">
    <location>
        <begin position="1"/>
        <end position="25"/>
    </location>
</feature>
<name>A0A438J0U2_VITVI</name>
<dbReference type="SUPFAM" id="SSF51126">
    <property type="entry name" value="Pectin lyase-like"/>
    <property type="match status" value="1"/>
</dbReference>
<proteinExistence type="inferred from homology"/>
<dbReference type="GO" id="GO:0005975">
    <property type="term" value="P:carbohydrate metabolic process"/>
    <property type="evidence" value="ECO:0007669"/>
    <property type="project" value="InterPro"/>
</dbReference>
<evidence type="ECO:0000256" key="8">
    <source>
        <dbReference type="PROSITE-ProRule" id="PRU10052"/>
    </source>
</evidence>
<feature type="chain" id="PRO_5019366752" evidence="10">
    <location>
        <begin position="26"/>
        <end position="396"/>
    </location>
</feature>
<feature type="active site" evidence="8">
    <location>
        <position position="244"/>
    </location>
</feature>
<dbReference type="InterPro" id="IPR011050">
    <property type="entry name" value="Pectin_lyase_fold/virulence"/>
</dbReference>
<reference evidence="11 12" key="1">
    <citation type="journal article" date="2018" name="PLoS Genet.">
        <title>Population sequencing reveals clonal diversity and ancestral inbreeding in the grapevine cultivar Chardonnay.</title>
        <authorList>
            <person name="Roach M.J."/>
            <person name="Johnson D.L."/>
            <person name="Bohlmann J."/>
            <person name="van Vuuren H.J."/>
            <person name="Jones S.J."/>
            <person name="Pretorius I.S."/>
            <person name="Schmidt S.A."/>
            <person name="Borneman A.R."/>
        </authorList>
    </citation>
    <scope>NUCLEOTIDE SEQUENCE [LARGE SCALE GENOMIC DNA]</scope>
    <source>
        <strain evidence="12">cv. Chardonnay</strain>
        <tissue evidence="11">Leaf</tissue>
    </source>
</reference>
<keyword evidence="10" id="KW-0732">Signal</keyword>